<gene>
    <name evidence="1" type="ORF">CYJ25_05080</name>
</gene>
<reference evidence="1 2" key="1">
    <citation type="submission" date="2017-12" db="EMBL/GenBank/DDBJ databases">
        <title>Phylogenetic diversity of female urinary microbiome.</title>
        <authorList>
            <person name="Thomas-White K."/>
            <person name="Wolfe A.J."/>
        </authorList>
    </citation>
    <scope>NUCLEOTIDE SEQUENCE [LARGE SCALE GENOMIC DNA]</scope>
    <source>
        <strain evidence="1 2">UMB0250</strain>
    </source>
</reference>
<evidence type="ECO:0000313" key="1">
    <source>
        <dbReference type="EMBL" id="PKY66348.1"/>
    </source>
</evidence>
<organism evidence="1 2">
    <name type="scientific">Schaalia turicensis</name>
    <dbReference type="NCBI Taxonomy" id="131111"/>
    <lineage>
        <taxon>Bacteria</taxon>
        <taxon>Bacillati</taxon>
        <taxon>Actinomycetota</taxon>
        <taxon>Actinomycetes</taxon>
        <taxon>Actinomycetales</taxon>
        <taxon>Actinomycetaceae</taxon>
        <taxon>Schaalia</taxon>
    </lineage>
</organism>
<comment type="caution">
    <text evidence="1">The sequence shown here is derived from an EMBL/GenBank/DDBJ whole genome shotgun (WGS) entry which is preliminary data.</text>
</comment>
<dbReference type="OrthoDB" id="5516926at2"/>
<sequence length="224" mass="24461">MNEPEEDFLAVALARAQMDARARGFTRSPVPKFVMQGVKGPTPGALVGANEDCAVDMSRGQVDSSAEADFSDKMAEAGDLSGVVQAQRHRPEVWVKTPGMAAMHRSYHRYGRIDSILSSFVKDNGWSNQTQIASVSNRWPEIVGPNIAEHTHIESFEGKKIVVRCTSTAWAKQLQLLLPRILRRISEVVGSGVVEQVVILGPVAPSWKKGPLSVRGRGPRDTYG</sequence>
<dbReference type="AlphaFoldDB" id="A0A2I1I5E6"/>
<proteinExistence type="predicted"/>
<dbReference type="Pfam" id="PF05258">
    <property type="entry name" value="DciA"/>
    <property type="match status" value="1"/>
</dbReference>
<dbReference type="PANTHER" id="PTHR36456:SF1">
    <property type="entry name" value="UPF0232 PROTEIN SCO3875"/>
    <property type="match status" value="1"/>
</dbReference>
<name>A0A2I1I5E6_9ACTO</name>
<dbReference type="EMBL" id="PKKJ01000004">
    <property type="protein sequence ID" value="PKY66348.1"/>
    <property type="molecule type" value="Genomic_DNA"/>
</dbReference>
<accession>A0A2I1I5E6</accession>
<dbReference type="PANTHER" id="PTHR36456">
    <property type="entry name" value="UPF0232 PROTEIN SCO3875"/>
    <property type="match status" value="1"/>
</dbReference>
<dbReference type="RefSeq" id="WP_101628109.1">
    <property type="nucleotide sequence ID" value="NZ_PKKJ01000004.1"/>
</dbReference>
<dbReference type="Proteomes" id="UP000234545">
    <property type="component" value="Unassembled WGS sequence"/>
</dbReference>
<evidence type="ECO:0000313" key="2">
    <source>
        <dbReference type="Proteomes" id="UP000234545"/>
    </source>
</evidence>
<dbReference type="InterPro" id="IPR007922">
    <property type="entry name" value="DciA-like"/>
</dbReference>
<protein>
    <submittedName>
        <fullName evidence="1">DUF721 domain-containing protein</fullName>
    </submittedName>
</protein>